<sequence>MLALGLRMTLFASALLWQLQPGYAVPTTGGHLMPRWLPVWTKASNDDNTTTPCDSLCNPLVDSLFDFVSPKNETACTDSFVQQSAQCLDCSDKYDAATAQPADPTEAAESQQILNDFVSNCTANGHAVKNATVAGAFKGAFNASGALLPSSGGRESVNWRVLAAMTLGVFGAGMADFVL</sequence>
<comment type="caution">
    <text evidence="2">The sequence shown here is derived from an EMBL/GenBank/DDBJ whole genome shotgun (WGS) entry which is preliminary data.</text>
</comment>
<reference evidence="2" key="1">
    <citation type="submission" date="2023-03" db="EMBL/GenBank/DDBJ databases">
        <title>Massive genome expansion in bonnet fungi (Mycena s.s.) driven by repeated elements and novel gene families across ecological guilds.</title>
        <authorList>
            <consortium name="Lawrence Berkeley National Laboratory"/>
            <person name="Harder C.B."/>
            <person name="Miyauchi S."/>
            <person name="Viragh M."/>
            <person name="Kuo A."/>
            <person name="Thoen E."/>
            <person name="Andreopoulos B."/>
            <person name="Lu D."/>
            <person name="Skrede I."/>
            <person name="Drula E."/>
            <person name="Henrissat B."/>
            <person name="Morin E."/>
            <person name="Kohler A."/>
            <person name="Barry K."/>
            <person name="LaButti K."/>
            <person name="Morin E."/>
            <person name="Salamov A."/>
            <person name="Lipzen A."/>
            <person name="Mereny Z."/>
            <person name="Hegedus B."/>
            <person name="Baldrian P."/>
            <person name="Stursova M."/>
            <person name="Weitz H."/>
            <person name="Taylor A."/>
            <person name="Grigoriev I.V."/>
            <person name="Nagy L.G."/>
            <person name="Martin F."/>
            <person name="Kauserud H."/>
        </authorList>
    </citation>
    <scope>NUCLEOTIDE SEQUENCE</scope>
    <source>
        <strain evidence="2">9144</strain>
    </source>
</reference>
<accession>A0AAD6YI37</accession>
<evidence type="ECO:0000313" key="2">
    <source>
        <dbReference type="EMBL" id="KAJ7215349.1"/>
    </source>
</evidence>
<evidence type="ECO:0000256" key="1">
    <source>
        <dbReference type="SAM" id="SignalP"/>
    </source>
</evidence>
<feature type="signal peptide" evidence="1">
    <location>
        <begin position="1"/>
        <end position="24"/>
    </location>
</feature>
<gene>
    <name evidence="2" type="ORF">GGX14DRAFT_442802</name>
</gene>
<protein>
    <submittedName>
        <fullName evidence="2">Uncharacterized protein</fullName>
    </submittedName>
</protein>
<dbReference type="Proteomes" id="UP001219525">
    <property type="component" value="Unassembled WGS sequence"/>
</dbReference>
<dbReference type="EMBL" id="JARJCW010000017">
    <property type="protein sequence ID" value="KAJ7215349.1"/>
    <property type="molecule type" value="Genomic_DNA"/>
</dbReference>
<dbReference type="AlphaFoldDB" id="A0AAD6YI37"/>
<feature type="chain" id="PRO_5042173213" evidence="1">
    <location>
        <begin position="25"/>
        <end position="179"/>
    </location>
</feature>
<keyword evidence="1" id="KW-0732">Signal</keyword>
<keyword evidence="3" id="KW-1185">Reference proteome</keyword>
<evidence type="ECO:0000313" key="3">
    <source>
        <dbReference type="Proteomes" id="UP001219525"/>
    </source>
</evidence>
<organism evidence="2 3">
    <name type="scientific">Mycena pura</name>
    <dbReference type="NCBI Taxonomy" id="153505"/>
    <lineage>
        <taxon>Eukaryota</taxon>
        <taxon>Fungi</taxon>
        <taxon>Dikarya</taxon>
        <taxon>Basidiomycota</taxon>
        <taxon>Agaricomycotina</taxon>
        <taxon>Agaricomycetes</taxon>
        <taxon>Agaricomycetidae</taxon>
        <taxon>Agaricales</taxon>
        <taxon>Marasmiineae</taxon>
        <taxon>Mycenaceae</taxon>
        <taxon>Mycena</taxon>
    </lineage>
</organism>
<name>A0AAD6YI37_9AGAR</name>
<proteinExistence type="predicted"/>